<evidence type="ECO:0000256" key="2">
    <source>
        <dbReference type="ARBA" id="ARBA00008164"/>
    </source>
</evidence>
<comment type="subcellular location">
    <subcellularLocation>
        <location evidence="1">Membrane</location>
        <topology evidence="1">Single-pass membrane protein</topology>
    </subcellularLocation>
</comment>
<dbReference type="SUPFAM" id="SSF117892">
    <property type="entry name" value="Band 7/SPFH domain"/>
    <property type="match status" value="1"/>
</dbReference>
<gene>
    <name evidence="8" type="ORF">QOZ84_15130</name>
</gene>
<dbReference type="Pfam" id="PF01145">
    <property type="entry name" value="Band_7"/>
    <property type="match status" value="1"/>
</dbReference>
<dbReference type="SMART" id="SM00244">
    <property type="entry name" value="PHB"/>
    <property type="match status" value="1"/>
</dbReference>
<accession>A0ABT7ED60</accession>
<dbReference type="InterPro" id="IPR001972">
    <property type="entry name" value="Stomatin_HflK_fam"/>
</dbReference>
<dbReference type="PANTHER" id="PTHR43327">
    <property type="entry name" value="STOMATIN-LIKE PROTEIN 2, MITOCHONDRIAL"/>
    <property type="match status" value="1"/>
</dbReference>
<evidence type="ECO:0000256" key="1">
    <source>
        <dbReference type="ARBA" id="ARBA00004167"/>
    </source>
</evidence>
<proteinExistence type="inferred from homology"/>
<keyword evidence="4 6" id="KW-1133">Transmembrane helix</keyword>
<evidence type="ECO:0000256" key="4">
    <source>
        <dbReference type="ARBA" id="ARBA00022989"/>
    </source>
</evidence>
<evidence type="ECO:0000256" key="6">
    <source>
        <dbReference type="SAM" id="Phobius"/>
    </source>
</evidence>
<dbReference type="PANTHER" id="PTHR43327:SF10">
    <property type="entry name" value="STOMATIN-LIKE PROTEIN 2, MITOCHONDRIAL"/>
    <property type="match status" value="1"/>
</dbReference>
<dbReference type="EMBL" id="JASKYM010000012">
    <property type="protein sequence ID" value="MDK2564867.1"/>
    <property type="molecule type" value="Genomic_DNA"/>
</dbReference>
<dbReference type="PROSITE" id="PS01270">
    <property type="entry name" value="BAND_7"/>
    <property type="match status" value="1"/>
</dbReference>
<evidence type="ECO:0000256" key="5">
    <source>
        <dbReference type="ARBA" id="ARBA00023136"/>
    </source>
</evidence>
<name>A0ABT7ED60_9FIRM</name>
<keyword evidence="3 6" id="KW-0812">Transmembrane</keyword>
<dbReference type="InterPro" id="IPR036013">
    <property type="entry name" value="Band_7/SPFH_dom_sf"/>
</dbReference>
<keyword evidence="5 6" id="KW-0472">Membrane</keyword>
<sequence length="328" mass="36326">MGSIVLVIVPIIIVAIIGLSCVRVIKQSKIGIIMRLGKFRKVADTGVHFLVPFIDSMSYVIDLRENVVDFPPQPVITKDNVTMQIDTVVYYRITDPARYVFEIANPITAIENLTATTLRNIIGELDLDETLTSRDIINTKMRVILDEATDKWGIKVNRVELKNIMPPHDIQVAMEKQMRAERERRESILQAEGSKSASILQAEGEKQSLILRAEAKKEAMVREAEGQKLSSILHAEGEAEAIRQLAIAKAQGEAEVILRVQEATAKGIREVFLAMKESDVDDNILALKSIEALEKVAQGNATKLVLPSDTVNFLGTFKGIKEVLGDGK</sequence>
<dbReference type="InterPro" id="IPR018080">
    <property type="entry name" value="Band_7/stomatin-like_CS"/>
</dbReference>
<reference evidence="8 9" key="1">
    <citation type="submission" date="2023-05" db="EMBL/GenBank/DDBJ databases">
        <title>Rombocin, a short stable natural nisin variant, displays selective antimicrobial activity against Listeria monocytogenes and employs dual mode of action to kill target bacterial strains.</title>
        <authorList>
            <person name="Wambui J."/>
            <person name="Stephan R."/>
            <person name="Kuipers O.P."/>
        </authorList>
    </citation>
    <scope>NUCLEOTIDE SEQUENCE [LARGE SCALE GENOMIC DNA]</scope>
    <source>
        <strain evidence="8 9">RC002</strain>
    </source>
</reference>
<feature type="transmembrane region" description="Helical" evidence="6">
    <location>
        <begin position="6"/>
        <end position="25"/>
    </location>
</feature>
<organism evidence="8 9">
    <name type="scientific">Romboutsia sedimentorum</name>
    <dbReference type="NCBI Taxonomy" id="1368474"/>
    <lineage>
        <taxon>Bacteria</taxon>
        <taxon>Bacillati</taxon>
        <taxon>Bacillota</taxon>
        <taxon>Clostridia</taxon>
        <taxon>Peptostreptococcales</taxon>
        <taxon>Peptostreptococcaceae</taxon>
        <taxon>Romboutsia</taxon>
    </lineage>
</organism>
<dbReference type="CDD" id="cd08829">
    <property type="entry name" value="SPFH_paraslipin"/>
    <property type="match status" value="1"/>
</dbReference>
<evidence type="ECO:0000313" key="8">
    <source>
        <dbReference type="EMBL" id="MDK2564867.1"/>
    </source>
</evidence>
<dbReference type="Proteomes" id="UP001301012">
    <property type="component" value="Unassembled WGS sequence"/>
</dbReference>
<dbReference type="Gene3D" id="3.30.479.30">
    <property type="entry name" value="Band 7 domain"/>
    <property type="match status" value="1"/>
</dbReference>
<keyword evidence="9" id="KW-1185">Reference proteome</keyword>
<comment type="caution">
    <text evidence="8">The sequence shown here is derived from an EMBL/GenBank/DDBJ whole genome shotgun (WGS) entry which is preliminary data.</text>
</comment>
<comment type="similarity">
    <text evidence="2">Belongs to the band 7/mec-2 family.</text>
</comment>
<evidence type="ECO:0000313" key="9">
    <source>
        <dbReference type="Proteomes" id="UP001301012"/>
    </source>
</evidence>
<evidence type="ECO:0000256" key="3">
    <source>
        <dbReference type="ARBA" id="ARBA00022692"/>
    </source>
</evidence>
<dbReference type="PRINTS" id="PR00721">
    <property type="entry name" value="STOMATIN"/>
</dbReference>
<dbReference type="InterPro" id="IPR050710">
    <property type="entry name" value="Band7/mec-2_domain"/>
</dbReference>
<dbReference type="InterPro" id="IPR001107">
    <property type="entry name" value="Band_7"/>
</dbReference>
<feature type="domain" description="Band 7" evidence="7">
    <location>
        <begin position="20"/>
        <end position="178"/>
    </location>
</feature>
<evidence type="ECO:0000259" key="7">
    <source>
        <dbReference type="SMART" id="SM00244"/>
    </source>
</evidence>
<protein>
    <submittedName>
        <fullName evidence="8">Stomatin-like protein</fullName>
    </submittedName>
</protein>